<accession>A0A8X6R4V4</accession>
<proteinExistence type="predicted"/>
<evidence type="ECO:0000313" key="3">
    <source>
        <dbReference type="Proteomes" id="UP000887013"/>
    </source>
</evidence>
<dbReference type="EMBL" id="BMAW01086993">
    <property type="protein sequence ID" value="GFU49565.1"/>
    <property type="molecule type" value="Genomic_DNA"/>
</dbReference>
<gene>
    <name evidence="1" type="ORF">NPIL_204641</name>
    <name evidence="2" type="ORF">NPIL_204651</name>
</gene>
<organism evidence="1 3">
    <name type="scientific">Nephila pilipes</name>
    <name type="common">Giant wood spider</name>
    <name type="synonym">Nephila maculata</name>
    <dbReference type="NCBI Taxonomy" id="299642"/>
    <lineage>
        <taxon>Eukaryota</taxon>
        <taxon>Metazoa</taxon>
        <taxon>Ecdysozoa</taxon>
        <taxon>Arthropoda</taxon>
        <taxon>Chelicerata</taxon>
        <taxon>Arachnida</taxon>
        <taxon>Araneae</taxon>
        <taxon>Araneomorphae</taxon>
        <taxon>Entelegynae</taxon>
        <taxon>Araneoidea</taxon>
        <taxon>Nephilidae</taxon>
        <taxon>Nephila</taxon>
    </lineage>
</organism>
<sequence>MLAEVSGLEPADSVKGKIKLLLGMDFFCEVIRGAPVRITKGLFAQKSLFGNIICGALPNMTSNKSSACFRVSVEDDLNQHLRTLWEIESIGCDTAQETKHDFEFIKEFENNLTFADGRYETELLWNLPKTHLKQLAEFEKKKEERQARPLENQRAEALRQDLTEQC</sequence>
<reference evidence="1" key="1">
    <citation type="submission" date="2020-08" db="EMBL/GenBank/DDBJ databases">
        <title>Multicomponent nature underlies the extraordinary mechanical properties of spider dragline silk.</title>
        <authorList>
            <person name="Kono N."/>
            <person name="Nakamura H."/>
            <person name="Mori M."/>
            <person name="Yoshida Y."/>
            <person name="Ohtoshi R."/>
            <person name="Malay A.D."/>
            <person name="Moran D.A.P."/>
            <person name="Tomita M."/>
            <person name="Numata K."/>
            <person name="Arakawa K."/>
        </authorList>
    </citation>
    <scope>NUCLEOTIDE SEQUENCE</scope>
</reference>
<evidence type="ECO:0000313" key="1">
    <source>
        <dbReference type="EMBL" id="GFU49563.1"/>
    </source>
</evidence>
<dbReference type="EMBL" id="BMAW01086993">
    <property type="protein sequence ID" value="GFU49563.1"/>
    <property type="molecule type" value="Genomic_DNA"/>
</dbReference>
<protein>
    <submittedName>
        <fullName evidence="1">Uncharacterized protein</fullName>
    </submittedName>
</protein>
<evidence type="ECO:0000313" key="2">
    <source>
        <dbReference type="EMBL" id="GFU49565.1"/>
    </source>
</evidence>
<keyword evidence="3" id="KW-1185">Reference proteome</keyword>
<dbReference type="AlphaFoldDB" id="A0A8X6R4V4"/>
<name>A0A8X6R4V4_NEPPI</name>
<dbReference type="Proteomes" id="UP000887013">
    <property type="component" value="Unassembled WGS sequence"/>
</dbReference>
<comment type="caution">
    <text evidence="1">The sequence shown here is derived from an EMBL/GenBank/DDBJ whole genome shotgun (WGS) entry which is preliminary data.</text>
</comment>